<evidence type="ECO:0000256" key="9">
    <source>
        <dbReference type="ARBA" id="ARBA00035121"/>
    </source>
</evidence>
<proteinExistence type="inferred from homology"/>
<dbReference type="Gene3D" id="3.50.50.60">
    <property type="entry name" value="FAD/NAD(P)-binding domain"/>
    <property type="match status" value="1"/>
</dbReference>
<comment type="pathway">
    <text evidence="2">Purine metabolism; urate degradation.</text>
</comment>
<evidence type="ECO:0000256" key="5">
    <source>
        <dbReference type="ARBA" id="ARBA00022827"/>
    </source>
</evidence>
<keyword evidence="5" id="KW-0274">FAD</keyword>
<evidence type="ECO:0000256" key="2">
    <source>
        <dbReference type="ARBA" id="ARBA00004705"/>
    </source>
</evidence>
<dbReference type="Proteomes" id="UP000254545">
    <property type="component" value="Unassembled WGS sequence"/>
</dbReference>
<reference evidence="14 15" key="1">
    <citation type="submission" date="2018-06" db="EMBL/GenBank/DDBJ databases">
        <authorList>
            <consortium name="Pathogen Informatics"/>
            <person name="Doyle S."/>
        </authorList>
    </citation>
    <scope>NUCLEOTIDE SEQUENCE [LARGE SCALE GENOMIC DNA]</scope>
    <source>
        <strain evidence="14 15">NCTC9177</strain>
    </source>
</reference>
<dbReference type="EMBL" id="UGKR01000003">
    <property type="protein sequence ID" value="STS90647.1"/>
    <property type="molecule type" value="Genomic_DNA"/>
</dbReference>
<dbReference type="GO" id="GO:0102099">
    <property type="term" value="F:FAD-dependent urate hydroxylase activity"/>
    <property type="evidence" value="ECO:0007669"/>
    <property type="project" value="UniProtKB-EC"/>
</dbReference>
<dbReference type="NCBIfam" id="NF033623">
    <property type="entry name" value="urate_HpxO"/>
    <property type="match status" value="1"/>
</dbReference>
<dbReference type="GO" id="GO:0006144">
    <property type="term" value="P:purine nucleobase metabolic process"/>
    <property type="evidence" value="ECO:0007669"/>
    <property type="project" value="UniProtKB-KW"/>
</dbReference>
<dbReference type="InterPro" id="IPR050493">
    <property type="entry name" value="FAD-dep_Monooxygenase_BioMet"/>
</dbReference>
<evidence type="ECO:0000256" key="8">
    <source>
        <dbReference type="ARBA" id="ARBA00023033"/>
    </source>
</evidence>
<keyword evidence="7" id="KW-0520">NAD</keyword>
<accession>A0A7H4MJZ7</accession>
<dbReference type="GO" id="GO:0004846">
    <property type="term" value="F:urate oxidase activity"/>
    <property type="evidence" value="ECO:0007669"/>
    <property type="project" value="InterPro"/>
</dbReference>
<dbReference type="PANTHER" id="PTHR13789">
    <property type="entry name" value="MONOOXYGENASE"/>
    <property type="match status" value="1"/>
</dbReference>
<dbReference type="InterPro" id="IPR036188">
    <property type="entry name" value="FAD/NAD-bd_sf"/>
</dbReference>
<dbReference type="PRINTS" id="PR00420">
    <property type="entry name" value="RNGMNOXGNASE"/>
</dbReference>
<dbReference type="InterPro" id="IPR002938">
    <property type="entry name" value="FAD-bd"/>
</dbReference>
<organism evidence="14 15">
    <name type="scientific">Klebsiella variicola</name>
    <dbReference type="NCBI Taxonomy" id="244366"/>
    <lineage>
        <taxon>Bacteria</taxon>
        <taxon>Pseudomonadati</taxon>
        <taxon>Pseudomonadota</taxon>
        <taxon>Gammaproteobacteria</taxon>
        <taxon>Enterobacterales</taxon>
        <taxon>Enterobacteriaceae</taxon>
        <taxon>Klebsiella/Raoultella group</taxon>
        <taxon>Klebsiella</taxon>
        <taxon>Klebsiella pneumoniae complex</taxon>
    </lineage>
</organism>
<dbReference type="EC" id="1.14.13.113" evidence="10"/>
<evidence type="ECO:0000256" key="6">
    <source>
        <dbReference type="ARBA" id="ARBA00023002"/>
    </source>
</evidence>
<evidence type="ECO:0000256" key="10">
    <source>
        <dbReference type="ARBA" id="ARBA00035128"/>
    </source>
</evidence>
<evidence type="ECO:0000259" key="13">
    <source>
        <dbReference type="Pfam" id="PF01494"/>
    </source>
</evidence>
<evidence type="ECO:0000256" key="1">
    <source>
        <dbReference type="ARBA" id="ARBA00001974"/>
    </source>
</evidence>
<evidence type="ECO:0000256" key="12">
    <source>
        <dbReference type="ARBA" id="ARBA00047521"/>
    </source>
</evidence>
<evidence type="ECO:0000256" key="3">
    <source>
        <dbReference type="ARBA" id="ARBA00022630"/>
    </source>
</evidence>
<keyword evidence="6 14" id="KW-0560">Oxidoreductase</keyword>
<sequence length="453" mass="50162">MLNQSDETIDSQCDIEKLLIHKKATNTSHCTNAVRREPSLCFEQAVFLPPANWYVNCWSQSRHLDKENKMKAIVIGAGIGGLSAAVALKQSGIDCDVYEAVKEIKPVGAAISVWPNGVKCMAHLGMGDIMETFGGPLRRMAYRDFRSGENMTQFSLAPLIERTGSRPCPVSRAELQREMLDFWGRESVQFGKRVTRCEEDADGVTVWFTDGSSASGDLLIAADGSHSALRPWVLGFTPQRRYAGYVNWNGLVEIDEALAPGDQWTTFVGEGKRVSLMPVSAGRFYFFFDVPLPAGLAEDRDTLRADLSRYFAGWAPPVQQLIATLDPQTTNRIEIHDIEPFSRLVRGRVALLGDAGHSTTPDIGQGGCAAMEDAVVLGTVFRQTHDIAAALREYEAQRCDRVRDLVLKARKRCDITHGKDMQLTEAWYQELREETGERIINGMCDTILSGPLG</sequence>
<dbReference type="GO" id="GO:0071949">
    <property type="term" value="F:FAD binding"/>
    <property type="evidence" value="ECO:0007669"/>
    <property type="project" value="InterPro"/>
</dbReference>
<keyword evidence="8 14" id="KW-0503">Monooxygenase</keyword>
<name>A0A7H4MJZ7_KLEVA</name>
<evidence type="ECO:0000256" key="4">
    <source>
        <dbReference type="ARBA" id="ARBA00022631"/>
    </source>
</evidence>
<dbReference type="Pfam" id="PF01494">
    <property type="entry name" value="FAD_binding_3"/>
    <property type="match status" value="1"/>
</dbReference>
<dbReference type="AlphaFoldDB" id="A0A7H4MJZ7"/>
<dbReference type="PANTHER" id="PTHR13789:SF309">
    <property type="entry name" value="PUTATIVE (AFU_ORTHOLOGUE AFUA_6G14510)-RELATED"/>
    <property type="match status" value="1"/>
</dbReference>
<comment type="similarity">
    <text evidence="9">Belongs to the FAD-dependent urate hydroxylase family.</text>
</comment>
<comment type="cofactor">
    <cofactor evidence="1">
        <name>FAD</name>
        <dbReference type="ChEBI" id="CHEBI:57692"/>
    </cofactor>
</comment>
<gene>
    <name evidence="14" type="ORF">NCTC9177_04545</name>
</gene>
<keyword evidence="3" id="KW-0285">Flavoprotein</keyword>
<dbReference type="GO" id="GO:0019628">
    <property type="term" value="P:urate catabolic process"/>
    <property type="evidence" value="ECO:0007669"/>
    <property type="project" value="InterPro"/>
</dbReference>
<dbReference type="InterPro" id="IPR047712">
    <property type="entry name" value="HpxO"/>
</dbReference>
<comment type="caution">
    <text evidence="14">The sequence shown here is derived from an EMBL/GenBank/DDBJ whole genome shotgun (WGS) entry which is preliminary data.</text>
</comment>
<evidence type="ECO:0000313" key="15">
    <source>
        <dbReference type="Proteomes" id="UP000254545"/>
    </source>
</evidence>
<dbReference type="FunFam" id="3.50.50.60:FF:000269">
    <property type="entry name" value="FAD-dependent urate hydroxylase"/>
    <property type="match status" value="1"/>
</dbReference>
<keyword evidence="4" id="KW-0659">Purine metabolism</keyword>
<feature type="domain" description="FAD-binding" evidence="13">
    <location>
        <begin position="70"/>
        <end position="406"/>
    </location>
</feature>
<evidence type="ECO:0000256" key="11">
    <source>
        <dbReference type="ARBA" id="ARBA00035262"/>
    </source>
</evidence>
<comment type="catalytic activity">
    <reaction evidence="12">
        <text>urate + NADH + O2 + H(+) = 5-hydroxyisourate + NAD(+) + H2O</text>
        <dbReference type="Rhea" id="RHEA:27329"/>
        <dbReference type="ChEBI" id="CHEBI:15377"/>
        <dbReference type="ChEBI" id="CHEBI:15378"/>
        <dbReference type="ChEBI" id="CHEBI:15379"/>
        <dbReference type="ChEBI" id="CHEBI:17775"/>
        <dbReference type="ChEBI" id="CHEBI:18072"/>
        <dbReference type="ChEBI" id="CHEBI:57540"/>
        <dbReference type="ChEBI" id="CHEBI:57945"/>
        <dbReference type="EC" id="1.14.13.113"/>
    </reaction>
</comment>
<evidence type="ECO:0000256" key="7">
    <source>
        <dbReference type="ARBA" id="ARBA00023027"/>
    </source>
</evidence>
<evidence type="ECO:0000313" key="14">
    <source>
        <dbReference type="EMBL" id="STS90647.1"/>
    </source>
</evidence>
<protein>
    <recommendedName>
        <fullName evidence="11">FAD-dependent urate hydroxylase</fullName>
        <ecNumber evidence="10">1.14.13.113</ecNumber>
    </recommendedName>
</protein>
<dbReference type="SUPFAM" id="SSF51905">
    <property type="entry name" value="FAD/NAD(P)-binding domain"/>
    <property type="match status" value="1"/>
</dbReference>